<dbReference type="AlphaFoldDB" id="A0A498S8P4"/>
<protein>
    <submittedName>
        <fullName evidence="1">Uncharacterized protein</fullName>
    </submittedName>
</protein>
<gene>
    <name evidence="1" type="ORF">NAV_LOCUS2885</name>
</gene>
<name>A0A498S8P4_ACAVI</name>
<reference evidence="1 2" key="1">
    <citation type="submission" date="2018-08" db="EMBL/GenBank/DDBJ databases">
        <authorList>
            <person name="Laetsch R D."/>
            <person name="Stevens L."/>
            <person name="Kumar S."/>
            <person name="Blaxter L. M."/>
        </authorList>
    </citation>
    <scope>NUCLEOTIDE SEQUENCE [LARGE SCALE GENOMIC DNA]</scope>
</reference>
<accession>A0A498S8P4</accession>
<dbReference type="Proteomes" id="UP000276991">
    <property type="component" value="Unassembled WGS sequence"/>
</dbReference>
<proteinExistence type="predicted"/>
<evidence type="ECO:0000313" key="1">
    <source>
        <dbReference type="EMBL" id="VBB28055.1"/>
    </source>
</evidence>
<sequence length="903" mass="102036">MSAVETESKYFRDVNNMLPKWFKHTRSIKCGRKIICVDQLYGWRGKDTGYYGSEELEDTPDFLDEVKIPPVQSEVKNEQLEILRKEAKERLKKARETHPNFNVLTDRAPTPDFSVTYIETSYSADDDSVSRSQQTDVLTAIDETEKTAIDDTASDENDINDFGEPMEVDGCKTSYFHHNTYCQSQNVQETLNQTLLKNNDTNLTYTVEKNEDNKLLLTSNDRVGNSEECEPMLEPKSNETITVEKSQEAEGIMMNPIQEDQKEQHNISVLDSNETAKKISRREILNKAMEVAEHQILQTAGLISIHHENEISPQQANQKIFEYPAPLQATFDLSRIDKFDLSAGGKSEISPINPRASRISRSDLMEQMGNSITRVNTSRPNDRTAISFKTPKQHMRTVVEHTVIRKQPTIATPLFRKRSVASTASRGTSTPIEGSACYVCPRYDAHHAALASHATQTGSGTPISFHSRILPQNALTPIRRPLPCSSRISCELSAGKASTLSRIPVPTSALKAISQYGTPSPSSKRSALVDYELTPKLHVLNAKQTSWQECNKTELGHRHTSCMSSVTQIPLSRFAFEHLKSGGTPRPISSTEKRWKEITGDNSLLSVPKTPVAKTDISQMLVDNVMRSGPAYRRRPHPSKLLSSIGKLRFEKSAENSNLSPKYVSPTAKVSKEEINDTQLVVIESFDGDTMEKLVENTAKLIVKDKEQNIPLEEPEIVFDTTVNEYRKREKTPLFDTGNYFGRRRILSMLNESNVSVNTPGKEEDPVIKINPSFSDNSHNPSDISASPVHIIAAKNEDKHSAVLRARKIVHCEETEGGLRRSKRNRIAPIRHWLGEKPVYRRDQQGTYELVRVEEAVVKDPLFVKYNTIDMDTALERQKREQKQHARARKLRKFDRACRDYAD</sequence>
<organism evidence="1 2">
    <name type="scientific">Acanthocheilonema viteae</name>
    <name type="common">Filarial nematode worm</name>
    <name type="synonym">Dipetalonema viteae</name>
    <dbReference type="NCBI Taxonomy" id="6277"/>
    <lineage>
        <taxon>Eukaryota</taxon>
        <taxon>Metazoa</taxon>
        <taxon>Ecdysozoa</taxon>
        <taxon>Nematoda</taxon>
        <taxon>Chromadorea</taxon>
        <taxon>Rhabditida</taxon>
        <taxon>Spirurina</taxon>
        <taxon>Spiruromorpha</taxon>
        <taxon>Filarioidea</taxon>
        <taxon>Onchocercidae</taxon>
        <taxon>Acanthocheilonema</taxon>
    </lineage>
</organism>
<dbReference type="OrthoDB" id="5847181at2759"/>
<dbReference type="EMBL" id="UPTC01000335">
    <property type="protein sequence ID" value="VBB28055.1"/>
    <property type="molecule type" value="Genomic_DNA"/>
</dbReference>
<keyword evidence="2" id="KW-1185">Reference proteome</keyword>
<evidence type="ECO:0000313" key="2">
    <source>
        <dbReference type="Proteomes" id="UP000276991"/>
    </source>
</evidence>